<feature type="domain" description="Saccharopine dehydrogenase NADP binding" evidence="1">
    <location>
        <begin position="4"/>
        <end position="100"/>
    </location>
</feature>
<dbReference type="PANTHER" id="PTHR43796">
    <property type="entry name" value="CARBOXYNORSPERMIDINE SYNTHASE"/>
    <property type="match status" value="1"/>
</dbReference>
<dbReference type="SUPFAM" id="SSF51735">
    <property type="entry name" value="NAD(P)-binding Rossmann-fold domains"/>
    <property type="match status" value="1"/>
</dbReference>
<dbReference type="OrthoDB" id="528778at2"/>
<dbReference type="InterPro" id="IPR005097">
    <property type="entry name" value="Sacchrp_dh_NADP-bd"/>
</dbReference>
<dbReference type="PANTHER" id="PTHR43796:SF2">
    <property type="entry name" value="CARBOXYNORSPERMIDINE SYNTHASE"/>
    <property type="match status" value="1"/>
</dbReference>
<dbReference type="Pfam" id="PF03435">
    <property type="entry name" value="Sacchrp_dh_NADP"/>
    <property type="match status" value="1"/>
</dbReference>
<evidence type="ECO:0000259" key="1">
    <source>
        <dbReference type="Pfam" id="PF03435"/>
    </source>
</evidence>
<evidence type="ECO:0000313" key="3">
    <source>
        <dbReference type="Proteomes" id="UP000244064"/>
    </source>
</evidence>
<name>A0A2T5PAE7_9PSED</name>
<organism evidence="2 3">
    <name type="scientific">Pseudomonas mangrovi</name>
    <dbReference type="NCBI Taxonomy" id="2161748"/>
    <lineage>
        <taxon>Bacteria</taxon>
        <taxon>Pseudomonadati</taxon>
        <taxon>Pseudomonadota</taxon>
        <taxon>Gammaproteobacteria</taxon>
        <taxon>Pseudomonadales</taxon>
        <taxon>Pseudomonadaceae</taxon>
        <taxon>Pseudomonas</taxon>
    </lineage>
</organism>
<dbReference type="RefSeq" id="WP_108106840.1">
    <property type="nucleotide sequence ID" value="NZ_QASN01000015.1"/>
</dbReference>
<protein>
    <submittedName>
        <fullName evidence="2">Potassium transporter</fullName>
    </submittedName>
</protein>
<dbReference type="EMBL" id="QASN01000015">
    <property type="protein sequence ID" value="PTU74697.1"/>
    <property type="molecule type" value="Genomic_DNA"/>
</dbReference>
<keyword evidence="3" id="KW-1185">Reference proteome</keyword>
<comment type="caution">
    <text evidence="2">The sequence shown here is derived from an EMBL/GenBank/DDBJ whole genome shotgun (WGS) entry which is preliminary data.</text>
</comment>
<dbReference type="Gene3D" id="3.40.50.720">
    <property type="entry name" value="NAD(P)-binding Rossmann-like Domain"/>
    <property type="match status" value="1"/>
</dbReference>
<dbReference type="AlphaFoldDB" id="A0A2T5PAE7"/>
<accession>A0A2T5PAE7</accession>
<dbReference type="Gene3D" id="3.30.360.10">
    <property type="entry name" value="Dihydrodipicolinate Reductase, domain 2"/>
    <property type="match status" value="1"/>
</dbReference>
<dbReference type="InterPro" id="IPR036291">
    <property type="entry name" value="NAD(P)-bd_dom_sf"/>
</dbReference>
<dbReference type="Proteomes" id="UP000244064">
    <property type="component" value="Unassembled WGS sequence"/>
</dbReference>
<proteinExistence type="predicted"/>
<sequence length="364" mass="40276">MKRVLIIGGYGNFGSFISRSLAKQSNINLIVAGRSLDKAEALAQEINAEAAFIDIHSNLEERLQALRPNIVIHTSGPFQSQGYYVAEACINCGAHYIDLADGREFVSEIGLLDQKARKADRLVVSGASSVPCLTSALIDHYRDDFKTLESLDYGITTAQKTTRGVATTAAILSYTGKPFKTLINGEEKYIYGWQGLRSRKYPGLGWRLLGNCNIPDLELFPKMYKELKTVRFYAGLELPFIHVSLWALSWLVRIGLVRSLESSAPTLLKLSFLFDWFGSANSAFHMDLSGKDKNGEDKTIRFELTARSGDGPFIPCMPAILLAKKLANDEIKDRGATACVGIISKKEYLDALEEMDISWTEANA</sequence>
<reference evidence="2 3" key="1">
    <citation type="submission" date="2018-04" db="EMBL/GenBank/DDBJ databases">
        <title>Pseudomonas sp. nov., isolated from mangrove soil.</title>
        <authorList>
            <person name="Chen C."/>
        </authorList>
    </citation>
    <scope>NUCLEOTIDE SEQUENCE [LARGE SCALE GENOMIC DNA]</scope>
    <source>
        <strain evidence="2 3">TC-11</strain>
    </source>
</reference>
<evidence type="ECO:0000313" key="2">
    <source>
        <dbReference type="EMBL" id="PTU74697.1"/>
    </source>
</evidence>
<gene>
    <name evidence="2" type="ORF">DBO85_08515</name>
</gene>